<dbReference type="Gene3D" id="4.10.400.10">
    <property type="entry name" value="Low-density Lipoprotein Receptor"/>
    <property type="match status" value="1"/>
</dbReference>
<dbReference type="FunFam" id="2.40.10.10:FF:000003">
    <property type="entry name" value="Transmembrane serine protease 3"/>
    <property type="match status" value="1"/>
</dbReference>
<evidence type="ECO:0000313" key="13">
    <source>
        <dbReference type="Proteomes" id="UP000472277"/>
    </source>
</evidence>
<evidence type="ECO:0000256" key="3">
    <source>
        <dbReference type="ARBA" id="ARBA00022825"/>
    </source>
</evidence>
<dbReference type="InterPro" id="IPR043504">
    <property type="entry name" value="Peptidase_S1_PA_chymotrypsin"/>
</dbReference>
<dbReference type="PROSITE" id="PS00135">
    <property type="entry name" value="TRYPSIN_SER"/>
    <property type="match status" value="1"/>
</dbReference>
<dbReference type="Pfam" id="PF15494">
    <property type="entry name" value="SRCR_2"/>
    <property type="match status" value="1"/>
</dbReference>
<dbReference type="InterPro" id="IPR009003">
    <property type="entry name" value="Peptidase_S1_PA"/>
</dbReference>
<keyword evidence="5" id="KW-0325">Glycoprotein</keyword>
<evidence type="ECO:0000313" key="12">
    <source>
        <dbReference type="Ensembl" id="ENSSTUP00000068764.1"/>
    </source>
</evidence>
<feature type="domain" description="SRCR" evidence="11">
    <location>
        <begin position="109"/>
        <end position="166"/>
    </location>
</feature>
<dbReference type="GO" id="GO:0006508">
    <property type="term" value="P:proteolysis"/>
    <property type="evidence" value="ECO:0007669"/>
    <property type="project" value="UniProtKB-KW"/>
</dbReference>
<keyword evidence="3 8" id="KW-0720">Serine protease</keyword>
<evidence type="ECO:0000259" key="11">
    <source>
        <dbReference type="PROSITE" id="PS50287"/>
    </source>
</evidence>
<dbReference type="SMART" id="SM00192">
    <property type="entry name" value="LDLa"/>
    <property type="match status" value="1"/>
</dbReference>
<dbReference type="InterPro" id="IPR001190">
    <property type="entry name" value="SRCR"/>
</dbReference>
<dbReference type="PROSITE" id="PS50240">
    <property type="entry name" value="TRYPSIN_DOM"/>
    <property type="match status" value="1"/>
</dbReference>
<name>A0A674BBE7_SALTR</name>
<feature type="region of interest" description="Disordered" evidence="9">
    <location>
        <begin position="1"/>
        <end position="32"/>
    </location>
</feature>
<dbReference type="InterPro" id="IPR018114">
    <property type="entry name" value="TRYPSIN_HIS"/>
</dbReference>
<dbReference type="CDD" id="cd00190">
    <property type="entry name" value="Tryp_SPc"/>
    <property type="match status" value="1"/>
</dbReference>
<dbReference type="InterPro" id="IPR002172">
    <property type="entry name" value="LDrepeatLR_classA_rpt"/>
</dbReference>
<evidence type="ECO:0000256" key="5">
    <source>
        <dbReference type="ARBA" id="ARBA00023180"/>
    </source>
</evidence>
<keyword evidence="2 8" id="KW-0378">Hydrolase</keyword>
<dbReference type="SMART" id="SM00020">
    <property type="entry name" value="Tryp_SPc"/>
    <property type="match status" value="1"/>
</dbReference>
<dbReference type="GeneTree" id="ENSGT00940000155207"/>
<reference evidence="12" key="1">
    <citation type="submission" date="2025-08" db="UniProtKB">
        <authorList>
            <consortium name="Ensembl"/>
        </authorList>
    </citation>
    <scope>IDENTIFICATION</scope>
</reference>
<evidence type="ECO:0000256" key="2">
    <source>
        <dbReference type="ARBA" id="ARBA00022801"/>
    </source>
</evidence>
<dbReference type="SUPFAM" id="SSF50494">
    <property type="entry name" value="Trypsin-like serine proteases"/>
    <property type="match status" value="1"/>
</dbReference>
<protein>
    <submittedName>
        <fullName evidence="12">Transmembrane serine protease 2</fullName>
    </submittedName>
</protein>
<dbReference type="PROSITE" id="PS50287">
    <property type="entry name" value="SRCR_2"/>
    <property type="match status" value="1"/>
</dbReference>
<dbReference type="Gene3D" id="2.40.10.10">
    <property type="entry name" value="Trypsin-like serine proteases"/>
    <property type="match status" value="2"/>
</dbReference>
<dbReference type="GO" id="GO:0004252">
    <property type="term" value="F:serine-type endopeptidase activity"/>
    <property type="evidence" value="ECO:0007669"/>
    <property type="project" value="InterPro"/>
</dbReference>
<feature type="domain" description="Peptidase S1" evidence="10">
    <location>
        <begin position="229"/>
        <end position="461"/>
    </location>
</feature>
<dbReference type="InterPro" id="IPR036772">
    <property type="entry name" value="SRCR-like_dom_sf"/>
</dbReference>
<keyword evidence="1 8" id="KW-0645">Protease</keyword>
<dbReference type="GO" id="GO:0016020">
    <property type="term" value="C:membrane"/>
    <property type="evidence" value="ECO:0007669"/>
    <property type="project" value="InterPro"/>
</dbReference>
<evidence type="ECO:0000256" key="7">
    <source>
        <dbReference type="PROSITE-ProRule" id="PRU00196"/>
    </source>
</evidence>
<dbReference type="Gene3D" id="3.10.250.10">
    <property type="entry name" value="SRCR-like domain"/>
    <property type="match status" value="1"/>
</dbReference>
<dbReference type="Proteomes" id="UP000472277">
    <property type="component" value="Chromosome 15"/>
</dbReference>
<keyword evidence="4 6" id="KW-1015">Disulfide bond</keyword>
<dbReference type="Ensembl" id="ENSSTUT00000073013.1">
    <property type="protein sequence ID" value="ENSSTUP00000068764.1"/>
    <property type="gene ID" value="ENSSTUG00000030071.1"/>
</dbReference>
<dbReference type="CDD" id="cd00112">
    <property type="entry name" value="LDLa"/>
    <property type="match status" value="1"/>
</dbReference>
<dbReference type="PRINTS" id="PR00722">
    <property type="entry name" value="CHYMOTRYPSIN"/>
</dbReference>
<dbReference type="PANTHER" id="PTHR24252:SF30">
    <property type="entry name" value="TRANSMEMBRANE SERINE PROTEASE 2"/>
    <property type="match status" value="1"/>
</dbReference>
<dbReference type="PANTHER" id="PTHR24252">
    <property type="entry name" value="ACROSIN-RELATED"/>
    <property type="match status" value="1"/>
</dbReference>
<evidence type="ECO:0000256" key="1">
    <source>
        <dbReference type="ARBA" id="ARBA00022670"/>
    </source>
</evidence>
<dbReference type="PROSITE" id="PS00134">
    <property type="entry name" value="TRYPSIN_HIS"/>
    <property type="match status" value="1"/>
</dbReference>
<dbReference type="InterPro" id="IPR001314">
    <property type="entry name" value="Peptidase_S1A"/>
</dbReference>
<dbReference type="Pfam" id="PF00089">
    <property type="entry name" value="Trypsin"/>
    <property type="match status" value="1"/>
</dbReference>
<evidence type="ECO:0000256" key="4">
    <source>
        <dbReference type="ARBA" id="ARBA00023157"/>
    </source>
</evidence>
<sequence>VSNNTPGPQYVNYGFQEGEGAEGRPPANTSDPQMPNVPLSIYPQNTPQTINTHHTLTTGFPHPVPVRKGTYTFHTLSFFAFYLSYQCVLGRSCSEGGVCLNASQWCDGIRDCPGGEDESQCLRLHGSGSVLQSYSSDSQMWKPVCADNWNDNIGRATCQQIGYSSGSYVRFSQRNPSSLAFDGYMKLSGFDPHSLLQGQLTSSPYCSLQAVSLQCIDCGVSFAPSRSRIVGGDKAVSGAWPWQVSLHSNYQHQCGGSIISPEWIITAAHCVETLSQPRQWTVYAGYLTQIQMASATGNSVGRIISHEKYDKQTKDNDIALMKLNTILTMSDKVRPVCLPNFGVNLTPQREAWISGWGSIRSGGLVSDYLRQAQITMYSRHTCNAQLVYNGRVTASMICAGTLAGGVDSCQGDSGGPMVAKEGSLWWLVGDTSWGIGCALKNKPGIYGNVSHFLPWIYEQMQKN</sequence>
<accession>A0A674BBE7</accession>
<reference evidence="12" key="2">
    <citation type="submission" date="2025-09" db="UniProtKB">
        <authorList>
            <consortium name="Ensembl"/>
        </authorList>
    </citation>
    <scope>IDENTIFICATION</scope>
</reference>
<evidence type="ECO:0000256" key="6">
    <source>
        <dbReference type="PROSITE-ProRule" id="PRU00124"/>
    </source>
</evidence>
<gene>
    <name evidence="12" type="primary">LOC115148918</name>
</gene>
<evidence type="ECO:0000256" key="8">
    <source>
        <dbReference type="RuleBase" id="RU363034"/>
    </source>
</evidence>
<dbReference type="InterPro" id="IPR036055">
    <property type="entry name" value="LDL_receptor-like_sf"/>
</dbReference>
<evidence type="ECO:0000256" key="9">
    <source>
        <dbReference type="SAM" id="MobiDB-lite"/>
    </source>
</evidence>
<feature type="disulfide bond" evidence="6">
    <location>
        <begin position="87"/>
        <end position="99"/>
    </location>
</feature>
<dbReference type="PROSITE" id="PS50068">
    <property type="entry name" value="LDLRA_2"/>
    <property type="match status" value="1"/>
</dbReference>
<organism evidence="12 13">
    <name type="scientific">Salmo trutta</name>
    <name type="common">Brown trout</name>
    <dbReference type="NCBI Taxonomy" id="8032"/>
    <lineage>
        <taxon>Eukaryota</taxon>
        <taxon>Metazoa</taxon>
        <taxon>Chordata</taxon>
        <taxon>Craniata</taxon>
        <taxon>Vertebrata</taxon>
        <taxon>Euteleostomi</taxon>
        <taxon>Actinopterygii</taxon>
        <taxon>Neopterygii</taxon>
        <taxon>Teleostei</taxon>
        <taxon>Protacanthopterygii</taxon>
        <taxon>Salmoniformes</taxon>
        <taxon>Salmonidae</taxon>
        <taxon>Salmoninae</taxon>
        <taxon>Salmo</taxon>
    </lineage>
</organism>
<proteinExistence type="predicted"/>
<dbReference type="AlphaFoldDB" id="A0A674BBE7"/>
<dbReference type="InterPro" id="IPR001254">
    <property type="entry name" value="Trypsin_dom"/>
</dbReference>
<feature type="disulfide bond" evidence="6">
    <location>
        <begin position="106"/>
        <end position="121"/>
    </location>
</feature>
<comment type="caution">
    <text evidence="7">Lacks conserved residue(s) required for the propagation of feature annotation.</text>
</comment>
<dbReference type="InterPro" id="IPR033116">
    <property type="entry name" value="TRYPSIN_SER"/>
</dbReference>
<dbReference type="SUPFAM" id="SSF57424">
    <property type="entry name" value="LDL receptor-like module"/>
    <property type="match status" value="1"/>
</dbReference>
<evidence type="ECO:0000259" key="10">
    <source>
        <dbReference type="PROSITE" id="PS50240"/>
    </source>
</evidence>
<dbReference type="SUPFAM" id="SSF56487">
    <property type="entry name" value="SRCR-like"/>
    <property type="match status" value="1"/>
</dbReference>
<keyword evidence="13" id="KW-1185">Reference proteome</keyword>